<keyword evidence="1" id="KW-0732">Signal</keyword>
<reference evidence="2 3" key="1">
    <citation type="journal article" date="2021" name="Microorganisms">
        <title>Genome Evolution of Filamentous Cyanobacterium Nostoc Species: From Facultative Symbiosis to Free Living.</title>
        <authorList>
            <person name="Huo D."/>
            <person name="Li H."/>
            <person name="Cai F."/>
            <person name="Guo X."/>
            <person name="Qiao Z."/>
            <person name="Wang W."/>
            <person name="Yu G."/>
            <person name="Li R."/>
        </authorList>
    </citation>
    <scope>NUCLEOTIDE SEQUENCE [LARGE SCALE GENOMIC DNA]</scope>
    <source>
        <strain evidence="2 3">CHAB 5714</strain>
    </source>
</reference>
<evidence type="ECO:0000313" key="3">
    <source>
        <dbReference type="Proteomes" id="UP001199525"/>
    </source>
</evidence>
<evidence type="ECO:0000256" key="1">
    <source>
        <dbReference type="SAM" id="SignalP"/>
    </source>
</evidence>
<comment type="caution">
    <text evidence="2">The sequence shown here is derived from an EMBL/GenBank/DDBJ whole genome shotgun (WGS) entry which is preliminary data.</text>
</comment>
<feature type="chain" id="PRO_5047370370" evidence="1">
    <location>
        <begin position="23"/>
        <end position="136"/>
    </location>
</feature>
<dbReference type="Proteomes" id="UP001199525">
    <property type="component" value="Unassembled WGS sequence"/>
</dbReference>
<dbReference type="EMBL" id="JAIVFQ010000114">
    <property type="protein sequence ID" value="MCC5604213.1"/>
    <property type="molecule type" value="Genomic_DNA"/>
</dbReference>
<accession>A0ABS8IKB3</accession>
<organism evidence="2 3">
    <name type="scientific">Nostoc favosum CHAB5714</name>
    <dbReference type="NCBI Taxonomy" id="2780399"/>
    <lineage>
        <taxon>Bacteria</taxon>
        <taxon>Bacillati</taxon>
        <taxon>Cyanobacteriota</taxon>
        <taxon>Cyanophyceae</taxon>
        <taxon>Nostocales</taxon>
        <taxon>Nostocaceae</taxon>
        <taxon>Nostoc</taxon>
        <taxon>Nostoc favosum</taxon>
    </lineage>
</organism>
<feature type="signal peptide" evidence="1">
    <location>
        <begin position="1"/>
        <end position="22"/>
    </location>
</feature>
<gene>
    <name evidence="2" type="ORF">LC586_34870</name>
</gene>
<sequence>MRRLVCVMLAAGLAVSTQQAFACNSSSWRLQHKSFLVQRSSETPFTVLLGTGEAHTADVTVDIYQRPGEVDVRARNSGPFVDPGMPTRSAGKIAVVFRVARSGAGTIAVDVIDGEGKVTRMISHALKVEVRPFLRC</sequence>
<proteinExistence type="predicted"/>
<evidence type="ECO:0000313" key="2">
    <source>
        <dbReference type="EMBL" id="MCC5604213.1"/>
    </source>
</evidence>
<name>A0ABS8IKB3_9NOSO</name>
<keyword evidence="3" id="KW-1185">Reference proteome</keyword>
<protein>
    <submittedName>
        <fullName evidence="2">Uncharacterized protein</fullName>
    </submittedName>
</protein>